<accession>A0ABQ9NWM1</accession>
<dbReference type="PANTHER" id="PTHR33594:SF1">
    <property type="entry name" value="HD_PDEASE DOMAIN-CONTAINING PROTEIN"/>
    <property type="match status" value="1"/>
</dbReference>
<protein>
    <recommendedName>
        <fullName evidence="1">HD/PDEase domain-containing protein</fullName>
    </recommendedName>
</protein>
<organism evidence="2 3">
    <name type="scientific">Coniosporium apollinis</name>
    <dbReference type="NCBI Taxonomy" id="61459"/>
    <lineage>
        <taxon>Eukaryota</taxon>
        <taxon>Fungi</taxon>
        <taxon>Dikarya</taxon>
        <taxon>Ascomycota</taxon>
        <taxon>Pezizomycotina</taxon>
        <taxon>Dothideomycetes</taxon>
        <taxon>Dothideomycetes incertae sedis</taxon>
        <taxon>Coniosporium</taxon>
    </lineage>
</organism>
<evidence type="ECO:0000259" key="1">
    <source>
        <dbReference type="SMART" id="SM00471"/>
    </source>
</evidence>
<reference evidence="2" key="1">
    <citation type="submission" date="2022-10" db="EMBL/GenBank/DDBJ databases">
        <title>Culturing micro-colonial fungi from biological soil crusts in the Mojave desert and describing Neophaeococcomyces mojavensis, and introducing the new genera and species Taxawa tesnikishii.</title>
        <authorList>
            <person name="Kurbessoian T."/>
            <person name="Stajich J.E."/>
        </authorList>
    </citation>
    <scope>NUCLEOTIDE SEQUENCE</scope>
    <source>
        <strain evidence="2">TK_1</strain>
    </source>
</reference>
<gene>
    <name evidence="2" type="ORF">H2201_003764</name>
</gene>
<dbReference type="EMBL" id="JAPDRL010000022">
    <property type="protein sequence ID" value="KAJ9666086.1"/>
    <property type="molecule type" value="Genomic_DNA"/>
</dbReference>
<dbReference type="SMART" id="SM00471">
    <property type="entry name" value="HDc"/>
    <property type="match status" value="1"/>
</dbReference>
<dbReference type="InterPro" id="IPR006674">
    <property type="entry name" value="HD_domain"/>
</dbReference>
<proteinExistence type="predicted"/>
<evidence type="ECO:0000313" key="2">
    <source>
        <dbReference type="EMBL" id="KAJ9666086.1"/>
    </source>
</evidence>
<dbReference type="PANTHER" id="PTHR33594">
    <property type="entry name" value="SUPERFAMILY HYDROLASE, PUTATIVE (AFU_ORTHOLOGUE AFUA_1G03035)-RELATED"/>
    <property type="match status" value="1"/>
</dbReference>
<sequence>MSSETVTKREPKSNGVSFLASCGRQKAKSREELFVYVKCYVMEYMEKFDASHDYQHIGRVLLLCEYILDTEYKNPPEGFNSDAVILAAYLHEIGDRKYATPGQHSEAHIAELLVELGADVMLAVKVQLIVDHISYSTEVKNPEAVESALLSHPELAVVQDADRLEALGAVGIARAFTFGGAMRPETKLEGTLEHFTEKLEKLEGMMKVW</sequence>
<dbReference type="CDD" id="cd00077">
    <property type="entry name" value="HDc"/>
    <property type="match status" value="1"/>
</dbReference>
<evidence type="ECO:0000313" key="3">
    <source>
        <dbReference type="Proteomes" id="UP001172684"/>
    </source>
</evidence>
<dbReference type="Gene3D" id="1.10.3210.50">
    <property type="match status" value="1"/>
</dbReference>
<comment type="caution">
    <text evidence="2">The sequence shown here is derived from an EMBL/GenBank/DDBJ whole genome shotgun (WGS) entry which is preliminary data.</text>
</comment>
<dbReference type="SUPFAM" id="SSF109604">
    <property type="entry name" value="HD-domain/PDEase-like"/>
    <property type="match status" value="1"/>
</dbReference>
<feature type="domain" description="HD/PDEase" evidence="1">
    <location>
        <begin position="49"/>
        <end position="176"/>
    </location>
</feature>
<dbReference type="Pfam" id="PF01966">
    <property type="entry name" value="HD"/>
    <property type="match status" value="1"/>
</dbReference>
<dbReference type="InterPro" id="IPR003607">
    <property type="entry name" value="HD/PDEase_dom"/>
</dbReference>
<keyword evidence="3" id="KW-1185">Reference proteome</keyword>
<dbReference type="Proteomes" id="UP001172684">
    <property type="component" value="Unassembled WGS sequence"/>
</dbReference>
<name>A0ABQ9NWM1_9PEZI</name>